<accession>A0A069E109</accession>
<evidence type="ECO:0000256" key="2">
    <source>
        <dbReference type="ARBA" id="ARBA00022475"/>
    </source>
</evidence>
<evidence type="ECO:0000259" key="7">
    <source>
        <dbReference type="Pfam" id="PF01292"/>
    </source>
</evidence>
<dbReference type="PATRIC" id="fig|1280949.3.peg.3137"/>
<dbReference type="InterPro" id="IPR051542">
    <property type="entry name" value="Hydrogenase_cytochrome"/>
</dbReference>
<dbReference type="PANTHER" id="PTHR30485:SF2">
    <property type="entry name" value="BLL0597 PROTEIN"/>
    <property type="match status" value="1"/>
</dbReference>
<dbReference type="Gene3D" id="1.20.950.20">
    <property type="entry name" value="Transmembrane di-heme cytochromes, Chain C"/>
    <property type="match status" value="1"/>
</dbReference>
<dbReference type="RefSeq" id="WP_035573352.1">
    <property type="nucleotide sequence ID" value="NZ_ARYH01000003.1"/>
</dbReference>
<feature type="domain" description="Cytochrome b561 bacterial/Ni-hydrogenase" evidence="7">
    <location>
        <begin position="9"/>
        <end position="183"/>
    </location>
</feature>
<dbReference type="Proteomes" id="UP000027446">
    <property type="component" value="Unassembled WGS sequence"/>
</dbReference>
<dbReference type="eggNOG" id="COG3658">
    <property type="taxonomic scope" value="Bacteria"/>
</dbReference>
<feature type="transmembrane region" description="Helical" evidence="6">
    <location>
        <begin position="12"/>
        <end position="32"/>
    </location>
</feature>
<evidence type="ECO:0000256" key="1">
    <source>
        <dbReference type="ARBA" id="ARBA00004651"/>
    </source>
</evidence>
<evidence type="ECO:0000313" key="8">
    <source>
        <dbReference type="EMBL" id="KCZ83099.1"/>
    </source>
</evidence>
<keyword evidence="5 6" id="KW-0472">Membrane</keyword>
<dbReference type="SUPFAM" id="SSF81342">
    <property type="entry name" value="Transmembrane di-heme cytochromes"/>
    <property type="match status" value="1"/>
</dbReference>
<feature type="transmembrane region" description="Helical" evidence="6">
    <location>
        <begin position="149"/>
        <end position="171"/>
    </location>
</feature>
<name>A0A069E109_9PROT</name>
<comment type="caution">
    <text evidence="8">The sequence shown here is derived from an EMBL/GenBank/DDBJ whole genome shotgun (WGS) entry which is preliminary data.</text>
</comment>
<evidence type="ECO:0000256" key="4">
    <source>
        <dbReference type="ARBA" id="ARBA00022989"/>
    </source>
</evidence>
<feature type="transmembrane region" description="Helical" evidence="6">
    <location>
        <begin position="44"/>
        <end position="61"/>
    </location>
</feature>
<dbReference type="AlphaFoldDB" id="A0A069E109"/>
<reference evidence="8 9" key="1">
    <citation type="journal article" date="2014" name="Antonie Van Leeuwenhoek">
        <title>Hyphomonas beringensis sp. nov. and Hyphomonas chukchiensis sp. nov., isolated from surface seawater of the Bering Sea and Chukchi Sea.</title>
        <authorList>
            <person name="Li C."/>
            <person name="Lai Q."/>
            <person name="Li G."/>
            <person name="Dong C."/>
            <person name="Wang J."/>
            <person name="Liao Y."/>
            <person name="Shao Z."/>
        </authorList>
    </citation>
    <scope>NUCLEOTIDE SEQUENCE [LARGE SCALE GENOMIC DNA]</scope>
    <source>
        <strain evidence="8 9">MHS-3</strain>
    </source>
</reference>
<gene>
    <name evidence="8" type="ORF">HAD_15467</name>
</gene>
<evidence type="ECO:0000256" key="5">
    <source>
        <dbReference type="ARBA" id="ARBA00023136"/>
    </source>
</evidence>
<dbReference type="GO" id="GO:0009055">
    <property type="term" value="F:electron transfer activity"/>
    <property type="evidence" value="ECO:0007669"/>
    <property type="project" value="InterPro"/>
</dbReference>
<keyword evidence="9" id="KW-1185">Reference proteome</keyword>
<dbReference type="Pfam" id="PF01292">
    <property type="entry name" value="Ni_hydr_CYTB"/>
    <property type="match status" value="1"/>
</dbReference>
<feature type="transmembrane region" description="Helical" evidence="6">
    <location>
        <begin position="203"/>
        <end position="221"/>
    </location>
</feature>
<keyword evidence="2" id="KW-1003">Cell membrane</keyword>
<dbReference type="GO" id="GO:0020037">
    <property type="term" value="F:heme binding"/>
    <property type="evidence" value="ECO:0007669"/>
    <property type="project" value="TreeGrafter"/>
</dbReference>
<sequence length="225" mass="24362">MAGSQRILVWDGALRLFHWSLVLLVAAMWWTAENGVMDWHRRTGMILVGLLTFRFVWGLIGSQTARFGSWRIGPSALLGYFKALRSGVHKPSFGHNPAGTLSVIAILVALCVQVGTGLFAVDVDGLESGPLARLVSFEAGRQAAEIHEISFNILLALIGLHLAAIVTYLFFFKDNLVRPMVTGRRDSADFSAGDTLSDSKLSWVRLAIALAAALAAMWAVLNIGG</sequence>
<dbReference type="EMBL" id="ARYH01000003">
    <property type="protein sequence ID" value="KCZ83099.1"/>
    <property type="molecule type" value="Genomic_DNA"/>
</dbReference>
<organism evidence="8 9">
    <name type="scientific">Hyphomonas adhaerens MHS-3</name>
    <dbReference type="NCBI Taxonomy" id="1280949"/>
    <lineage>
        <taxon>Bacteria</taxon>
        <taxon>Pseudomonadati</taxon>
        <taxon>Pseudomonadota</taxon>
        <taxon>Alphaproteobacteria</taxon>
        <taxon>Hyphomonadales</taxon>
        <taxon>Hyphomonadaceae</taxon>
        <taxon>Hyphomonas</taxon>
    </lineage>
</organism>
<evidence type="ECO:0000313" key="9">
    <source>
        <dbReference type="Proteomes" id="UP000027446"/>
    </source>
</evidence>
<keyword evidence="4 6" id="KW-1133">Transmembrane helix</keyword>
<keyword evidence="3 6" id="KW-0812">Transmembrane</keyword>
<dbReference type="PANTHER" id="PTHR30485">
    <property type="entry name" value="NI/FE-HYDROGENASE 1 B-TYPE CYTOCHROME SUBUNIT"/>
    <property type="match status" value="1"/>
</dbReference>
<dbReference type="GO" id="GO:0005886">
    <property type="term" value="C:plasma membrane"/>
    <property type="evidence" value="ECO:0007669"/>
    <property type="project" value="UniProtKB-SubCell"/>
</dbReference>
<feature type="transmembrane region" description="Helical" evidence="6">
    <location>
        <begin position="100"/>
        <end position="121"/>
    </location>
</feature>
<dbReference type="GO" id="GO:0022904">
    <property type="term" value="P:respiratory electron transport chain"/>
    <property type="evidence" value="ECO:0007669"/>
    <property type="project" value="InterPro"/>
</dbReference>
<evidence type="ECO:0000256" key="6">
    <source>
        <dbReference type="SAM" id="Phobius"/>
    </source>
</evidence>
<proteinExistence type="predicted"/>
<comment type="subcellular location">
    <subcellularLocation>
        <location evidence="1">Cell membrane</location>
        <topology evidence="1">Multi-pass membrane protein</topology>
    </subcellularLocation>
</comment>
<dbReference type="STRING" id="1280949.HAD_15467"/>
<protein>
    <submittedName>
        <fullName evidence="8">Ni/Fe-hydrogenase 1 b-type cytochrome subunit</fullName>
    </submittedName>
</protein>
<dbReference type="InterPro" id="IPR011577">
    <property type="entry name" value="Cyt_b561_bac/Ni-Hgenase"/>
</dbReference>
<evidence type="ECO:0000256" key="3">
    <source>
        <dbReference type="ARBA" id="ARBA00022692"/>
    </source>
</evidence>
<dbReference type="OrthoDB" id="196472at2"/>
<dbReference type="InterPro" id="IPR016174">
    <property type="entry name" value="Di-haem_cyt_TM"/>
</dbReference>